<feature type="region of interest" description="Disordered" evidence="1">
    <location>
        <begin position="1"/>
        <end position="30"/>
    </location>
</feature>
<evidence type="ECO:0000256" key="2">
    <source>
        <dbReference type="SAM" id="Phobius"/>
    </source>
</evidence>
<feature type="transmembrane region" description="Helical" evidence="2">
    <location>
        <begin position="186"/>
        <end position="213"/>
    </location>
</feature>
<feature type="compositionally biased region" description="Acidic residues" evidence="1">
    <location>
        <begin position="13"/>
        <end position="26"/>
    </location>
</feature>
<evidence type="ECO:0008006" key="5">
    <source>
        <dbReference type="Google" id="ProtNLM"/>
    </source>
</evidence>
<protein>
    <recommendedName>
        <fullName evidence="5">EcsC protein family protein</fullName>
    </recommendedName>
</protein>
<organism evidence="3 4">
    <name type="scientific">Actinomyces denticolens</name>
    <dbReference type="NCBI Taxonomy" id="52767"/>
    <lineage>
        <taxon>Bacteria</taxon>
        <taxon>Bacillati</taxon>
        <taxon>Actinomycetota</taxon>
        <taxon>Actinomycetes</taxon>
        <taxon>Actinomycetales</taxon>
        <taxon>Actinomycetaceae</taxon>
        <taxon>Actinomyces</taxon>
    </lineage>
</organism>
<comment type="caution">
    <text evidence="3">The sequence shown here is derived from an EMBL/GenBank/DDBJ whole genome shotgun (WGS) entry which is preliminary data.</text>
</comment>
<keyword evidence="2" id="KW-0812">Transmembrane</keyword>
<sequence length="384" mass="40470">MSNPADPTTELVPCEDDSPGCEDADDGAGVVEPPAEDAVLTAVAEAAAEQDSEAQRYAIEFLKKILRLRGVRIEREQFLRQELRKHGFSNAVIEQAVTTTPVQAGVDLAVLDDLARASLAFETRKSASMSFAAGLPGGFAVLASVPADVTQYYVHAFRVMQKLAFLYGWRDLLGDLDDADDETMGVLALFLGVMMGVGGAAAGLTGFAATVAAPSLQKRIARQALTKTSWYPVVKKTLSLIGVKVTKDSLAKTVAKIVPLAGGAISGAMTFGSLRGQSLRLQRHLRELPPPGVDAAEYRAALDAVRSEELHEAWAAALRRRAQSVGESAKSSVGRLTVNASGMARASASSAAERLRGATGLRGLRRHSDADDGALPEDAGDAEA</sequence>
<dbReference type="RefSeq" id="WP_073453711.1">
    <property type="nucleotide sequence ID" value="NZ_FQYL01000011.1"/>
</dbReference>
<keyword evidence="2" id="KW-0472">Membrane</keyword>
<dbReference type="Proteomes" id="UP000184390">
    <property type="component" value="Unassembled WGS sequence"/>
</dbReference>
<keyword evidence="4" id="KW-1185">Reference proteome</keyword>
<gene>
    <name evidence="3" type="ORF">SAMN05216246_11128</name>
</gene>
<name>A0ABY1IFS6_9ACTO</name>
<evidence type="ECO:0000256" key="1">
    <source>
        <dbReference type="SAM" id="MobiDB-lite"/>
    </source>
</evidence>
<proteinExistence type="predicted"/>
<evidence type="ECO:0000313" key="4">
    <source>
        <dbReference type="Proteomes" id="UP000184390"/>
    </source>
</evidence>
<accession>A0ABY1IFS6</accession>
<feature type="region of interest" description="Disordered" evidence="1">
    <location>
        <begin position="358"/>
        <end position="384"/>
    </location>
</feature>
<dbReference type="EMBL" id="FQYL01000011">
    <property type="protein sequence ID" value="SHJ10170.1"/>
    <property type="molecule type" value="Genomic_DNA"/>
</dbReference>
<evidence type="ECO:0000313" key="3">
    <source>
        <dbReference type="EMBL" id="SHJ10170.1"/>
    </source>
</evidence>
<reference evidence="3 4" key="1">
    <citation type="submission" date="2016-11" db="EMBL/GenBank/DDBJ databases">
        <authorList>
            <person name="Varghese N."/>
            <person name="Submissions S."/>
        </authorList>
    </citation>
    <scope>NUCLEOTIDE SEQUENCE [LARGE SCALE GENOMIC DNA]</scope>
    <source>
        <strain evidence="3 4">PA</strain>
    </source>
</reference>
<feature type="compositionally biased region" description="Acidic residues" evidence="1">
    <location>
        <begin position="371"/>
        <end position="384"/>
    </location>
</feature>
<keyword evidence="2" id="KW-1133">Transmembrane helix</keyword>